<dbReference type="OrthoDB" id="82068at2"/>
<proteinExistence type="predicted"/>
<keyword evidence="1" id="KW-0472">Membrane</keyword>
<keyword evidence="1" id="KW-1133">Transmembrane helix</keyword>
<feature type="transmembrane region" description="Helical" evidence="1">
    <location>
        <begin position="12"/>
        <end position="33"/>
    </location>
</feature>
<accession>A0A0M4RMP7</accession>
<evidence type="ECO:0000313" key="2">
    <source>
        <dbReference type="EMBL" id="ALF16922.1"/>
    </source>
</evidence>
<name>A0A0M4RMP7_9FUSO</name>
<reference evidence="2 3" key="1">
    <citation type="submission" date="2015-09" db="EMBL/GenBank/DDBJ databases">
        <authorList>
            <person name="Jackson K.R."/>
            <person name="Lunt B.L."/>
            <person name="Fisher J.N.B."/>
            <person name="Gardner A.V."/>
            <person name="Bailey M.E."/>
            <person name="Deus L.M."/>
            <person name="Earl A.S."/>
            <person name="Gibby P.D."/>
            <person name="Hartmann K.A."/>
            <person name="Liu J.E."/>
            <person name="Manci A.M."/>
            <person name="Nielsen D.A."/>
            <person name="Solomon M.B."/>
            <person name="Breakwell D.P."/>
            <person name="Burnett S.H."/>
            <person name="Grose J.H."/>
        </authorList>
    </citation>
    <scope>NUCLEOTIDE SEQUENCE [LARGE SCALE GENOMIC DNA]</scope>
    <source>
        <strain evidence="2 3">KCOM 1279</strain>
    </source>
</reference>
<evidence type="ECO:0000313" key="3">
    <source>
        <dbReference type="Proteomes" id="UP000063147"/>
    </source>
</evidence>
<dbReference type="RefSeq" id="WP_060675635.1">
    <property type="nucleotide sequence ID" value="NZ_CP012713.1"/>
</dbReference>
<dbReference type="PATRIC" id="fig|76859.3.peg.272"/>
<protein>
    <submittedName>
        <fullName evidence="2">UbiD family decarboxylase</fullName>
    </submittedName>
</protein>
<keyword evidence="1" id="KW-0812">Transmembrane</keyword>
<dbReference type="EMBL" id="CP012713">
    <property type="protein sequence ID" value="ALF16922.1"/>
    <property type="molecule type" value="Genomic_DNA"/>
</dbReference>
<organism evidence="2">
    <name type="scientific">Fusobacterium animalis</name>
    <dbReference type="NCBI Taxonomy" id="76859"/>
    <lineage>
        <taxon>Bacteria</taxon>
        <taxon>Fusobacteriati</taxon>
        <taxon>Fusobacteriota</taxon>
        <taxon>Fusobacteriia</taxon>
        <taxon>Fusobacteriales</taxon>
        <taxon>Fusobacteriaceae</taxon>
        <taxon>Fusobacterium</taxon>
    </lineage>
</organism>
<sequence length="1490" mass="169491">MLNTLKKIPKKISIPLSIFAVIIFIITVILLNLEKIVEKVSTRFINGRVVVEDIDLSFSKPVIKNITLYDDKNNVLFNSPEVIANISFKNLVKGRIDELNVNSAVVNVARDKDGIINFTKLSKIKSEEKPKNPIDKIIASNVEVNYEDYTFPTKLERKIENINAIITASKEKLVETADIDIKDKNIELKTLFKDESNDKLASLQAKLKIDKFLLDKDLLKSLANNKKLHFSDVNITSDLFLKTDKTMKNTNIIGNLDIISDFFRYDDVDTDIKDIKLSGKFNGRDGEANLGLNIFGANKDFSLTYKDEELNSVISFDRVDENILNKIIPIREKKLDLKNINIEDIKTVVHYSDNRGLSIKTTMKPNNSEFKGIELNDFNLYISSKAGKNNLSARILTKIKGITENIALSVENQKTNTDIILALKSPVKDNIIPDINIRGKIENQKDILKANIDSNIVDFNMDYQKDKKLAKIYGNKFTINYDVDKKKLTDGKGKIPFEIYHTGNYLDFIAKDNKIEIKELKLADKSNKNNTFIAKGNANLDNGEFSLNYEGKNSTISRKIKDKDFILSFNGKGKIENKKNILTSQGNIENLSLEYIGKIEKINGTYNFKKVGKDIEANLNTKIASIGYDKYKFENFNLVANYSGNQVKIKDFSNNLISLKADYNVDSQKINSNVSINRLTNKDVYLDKVEFILENFKANIQGDIKNPQGNIDLGSTIVTLPSKDFVKVTGKVSVKGDKVNIDGINLDNNLITGQYNIKDKKLDLKASLSEKHLEKYYGGKDLGYILYGQVNVKGVAGKIKAIAKGRATNFEKNLPDLAYDIEYNAENYSDGIASIKDLDIIDRKYGDILGLTGEVNLNEKTLDIKNKHKQIDLAKLQNILSNPDIRGIVNTDLIINGTIDNPKYKLNISSSRVSIKNFKINDVLLDLTGDKEKATLNRLNLDVYKNLIVGNGYYDIKNKTYNVVVKSNGKIDVSKFQSFLTPYGIENAKGKIALNIELNEKTEKGYINLENISLESTKAKLKLSNFSGPINFGERKIDVGELRASLNNSPLVIDGFVDLANISKLDKEDLIRTLPYKLHLKMDSFYYVYPEVIKISGSTEITATNEEVYGNLIIKDATIYDIPNNYYRDFFSLLKEQLRRVRTDVPQTKEEDKDSRKAKEKTEEIKKILNKLMPIDFIVKTEKPILIDMDNFNIVVPEVYGKLYIDLNLNGKKGKYYLTGETEIKDGYFYVGTNEFQVDRALSVFNENVALPEINPNIFFESRIEMDDEEYRFNTMGKLNQLRYEISSKTAKVGGDLSALIVNPNADEHIYSYGDGSEIFITFMKNLIAGQIGQIVFGSTTRYIKRKLNLTKFVIRPEVKIYNDDNNVVNRRDGVTDNRGINPEIYNVNVKLEAKDNIYKDKLFWKANVRIIGTGKDVIKNQTMKVDSKVREYDVGLEYKVDDSKTIEIGVGTVPDKYRTDENKDYRKPNYHIGFKFRKRYRDFSEIFSF</sequence>
<dbReference type="Proteomes" id="UP000063147">
    <property type="component" value="Chromosome"/>
</dbReference>
<evidence type="ECO:0000256" key="1">
    <source>
        <dbReference type="SAM" id="Phobius"/>
    </source>
</evidence>
<gene>
    <name evidence="2" type="ORF">RN98_01400</name>
</gene>